<dbReference type="AlphaFoldDB" id="A0A1Z4BMB3"/>
<dbReference type="Proteomes" id="UP000197007">
    <property type="component" value="Chromosome"/>
</dbReference>
<protein>
    <submittedName>
        <fullName evidence="1">Cell division protein ZapA</fullName>
    </submittedName>
</protein>
<sequence>MEQDELKIKLSVADRLYPLTIVPTQEEGFRKAAKKINDMIQEFETIYQLRDKQDGLAMCAITLARQIEQTRLNETQEDETLKNTLQKVYNTLNQIG</sequence>
<evidence type="ECO:0000313" key="1">
    <source>
        <dbReference type="EMBL" id="ASF42410.1"/>
    </source>
</evidence>
<dbReference type="SUPFAM" id="SSF102829">
    <property type="entry name" value="Cell division protein ZapA-like"/>
    <property type="match status" value="1"/>
</dbReference>
<keyword evidence="1" id="KW-0131">Cell cycle</keyword>
<dbReference type="EMBL" id="CP022022">
    <property type="protein sequence ID" value="ASF42410.1"/>
    <property type="molecule type" value="Genomic_DNA"/>
</dbReference>
<accession>A0A1Z4BMB3</accession>
<dbReference type="KEGG" id="capn:CBG49_04575"/>
<dbReference type="InterPro" id="IPR036192">
    <property type="entry name" value="Cell_div_ZapA-like_sf"/>
</dbReference>
<dbReference type="GO" id="GO:0051301">
    <property type="term" value="P:cell division"/>
    <property type="evidence" value="ECO:0007669"/>
    <property type="project" value="UniProtKB-KW"/>
</dbReference>
<dbReference type="InterPro" id="IPR007838">
    <property type="entry name" value="Cell_div_ZapA-like"/>
</dbReference>
<proteinExistence type="predicted"/>
<keyword evidence="2" id="KW-1185">Reference proteome</keyword>
<evidence type="ECO:0000313" key="2">
    <source>
        <dbReference type="Proteomes" id="UP000197007"/>
    </source>
</evidence>
<reference evidence="2" key="1">
    <citation type="submission" date="2017-06" db="EMBL/GenBank/DDBJ databases">
        <title>Complete genome sequence of Capnocytophaga sp. KCOM 1579 (=ChDC OS43) isolated from a human refractory periapical abscess lesion.</title>
        <authorList>
            <person name="Kook J.-K."/>
            <person name="Park S.-N."/>
            <person name="Lim Y.K."/>
            <person name="Roh H."/>
        </authorList>
    </citation>
    <scope>NUCLEOTIDE SEQUENCE [LARGE SCALE GENOMIC DNA]</scope>
    <source>
        <strain evidence="2">ChDC OS43</strain>
    </source>
</reference>
<dbReference type="RefSeq" id="WP_088593566.1">
    <property type="nucleotide sequence ID" value="NZ_CP022022.1"/>
</dbReference>
<name>A0A1Z4BMB3_9FLAO</name>
<keyword evidence="1" id="KW-0132">Cell division</keyword>
<dbReference type="Pfam" id="PF05164">
    <property type="entry name" value="ZapA"/>
    <property type="match status" value="1"/>
</dbReference>
<organism evidence="1 2">
    <name type="scientific">Capnocytophaga endodontalis</name>
    <dbReference type="NCBI Taxonomy" id="2708117"/>
    <lineage>
        <taxon>Bacteria</taxon>
        <taxon>Pseudomonadati</taxon>
        <taxon>Bacteroidota</taxon>
        <taxon>Flavobacteriia</taxon>
        <taxon>Flavobacteriales</taxon>
        <taxon>Flavobacteriaceae</taxon>
        <taxon>Capnocytophaga</taxon>
    </lineage>
</organism>
<gene>
    <name evidence="1" type="ORF">CBG49_04575</name>
</gene>